<sequence>MDRVHYRTEHGAGLRSLVFPNVRSPECVTVHVQGFFVSRRFYFSGEYCVNSWCCLQVYIPAVHGIVGVFRYVETNRAWGACAHESSTAAQLVSETLLNVTSMHEGSGARVRKQGLSWLVFHAA</sequence>
<proteinExistence type="predicted"/>
<dbReference type="EMBL" id="JAVDYF010000001">
    <property type="protein sequence ID" value="MDR7355730.1"/>
    <property type="molecule type" value="Genomic_DNA"/>
</dbReference>
<name>A0ABU2BAQ9_9CORY</name>
<protein>
    <submittedName>
        <fullName evidence="1">Uncharacterized protein</fullName>
    </submittedName>
</protein>
<keyword evidence="2" id="KW-1185">Reference proteome</keyword>
<reference evidence="1 2" key="1">
    <citation type="submission" date="2023-07" db="EMBL/GenBank/DDBJ databases">
        <title>Sequencing the genomes of 1000 actinobacteria strains.</title>
        <authorList>
            <person name="Klenk H.-P."/>
        </authorList>
    </citation>
    <scope>NUCLEOTIDE SEQUENCE [LARGE SCALE GENOMIC DNA]</scope>
    <source>
        <strain evidence="1 2">DSM 44508</strain>
    </source>
</reference>
<accession>A0ABU2BAQ9</accession>
<organism evidence="1 2">
    <name type="scientific">Corynebacterium felinum</name>
    <dbReference type="NCBI Taxonomy" id="131318"/>
    <lineage>
        <taxon>Bacteria</taxon>
        <taxon>Bacillati</taxon>
        <taxon>Actinomycetota</taxon>
        <taxon>Actinomycetes</taxon>
        <taxon>Mycobacteriales</taxon>
        <taxon>Corynebacteriaceae</taxon>
        <taxon>Corynebacterium</taxon>
    </lineage>
</organism>
<dbReference type="Proteomes" id="UP001183619">
    <property type="component" value="Unassembled WGS sequence"/>
</dbReference>
<evidence type="ECO:0000313" key="2">
    <source>
        <dbReference type="Proteomes" id="UP001183619"/>
    </source>
</evidence>
<evidence type="ECO:0000313" key="1">
    <source>
        <dbReference type="EMBL" id="MDR7355730.1"/>
    </source>
</evidence>
<gene>
    <name evidence="1" type="ORF">J2S37_002268</name>
</gene>
<comment type="caution">
    <text evidence="1">The sequence shown here is derived from an EMBL/GenBank/DDBJ whole genome shotgun (WGS) entry which is preliminary data.</text>
</comment>